<sequence>MQLSGAHARAIALALFVVGAWTPAAAQTPAPSAAADVAIPRFSDPRTRIEKPDLPAGRVLRWATGDDYPPFHYADGDGQPAGFAVDLARAICSELQVACTLQAWRWDALLDTIDKRQADAIVAMVRPTAELRARFGVSERFHQTPARFVARNDKAIPGATPEALAGRAVAVVEGSAHEAFLKTFFPQAVAKPFRNADEARAAVKEGRADAGFGDGVALAFWLNGTASGGCCRFIGGPFAESRYFGEGVGVLVRPTDDKLRQAIDYALQRLDENGAYAEIYLRHFPVSLW</sequence>
<evidence type="ECO:0000313" key="4">
    <source>
        <dbReference type="EMBL" id="GLK54100.1"/>
    </source>
</evidence>
<evidence type="ECO:0000313" key="7">
    <source>
        <dbReference type="Proteomes" id="UP001143400"/>
    </source>
</evidence>
<dbReference type="SMART" id="SM00062">
    <property type="entry name" value="PBPb"/>
    <property type="match status" value="1"/>
</dbReference>
<name>A0A9W6MPX9_9HYPH</name>
<dbReference type="AlphaFoldDB" id="A0A9W6MPX9"/>
<evidence type="ECO:0000256" key="2">
    <source>
        <dbReference type="SAM" id="SignalP"/>
    </source>
</evidence>
<dbReference type="Proteomes" id="UP001143400">
    <property type="component" value="Unassembled WGS sequence"/>
</dbReference>
<comment type="caution">
    <text evidence="4">The sequence shown here is derived from an EMBL/GenBank/DDBJ whole genome shotgun (WGS) entry which is preliminary data.</text>
</comment>
<dbReference type="Proteomes" id="UP000758856">
    <property type="component" value="Unassembled WGS sequence"/>
</dbReference>
<dbReference type="PANTHER" id="PTHR35936">
    <property type="entry name" value="MEMBRANE-BOUND LYTIC MUREIN TRANSGLYCOSYLASE F"/>
    <property type="match status" value="1"/>
</dbReference>
<evidence type="ECO:0000313" key="6">
    <source>
        <dbReference type="Proteomes" id="UP000758856"/>
    </source>
</evidence>
<dbReference type="SUPFAM" id="SSF53850">
    <property type="entry name" value="Periplasmic binding protein-like II"/>
    <property type="match status" value="1"/>
</dbReference>
<gene>
    <name evidence="4" type="ORF">GCM10008170_01190</name>
    <name evidence="5" type="ORF">JOD31_001267</name>
</gene>
<keyword evidence="6" id="KW-1185">Reference proteome</keyword>
<dbReference type="EMBL" id="BSFF01000001">
    <property type="protein sequence ID" value="GLK54100.1"/>
    <property type="molecule type" value="Genomic_DNA"/>
</dbReference>
<feature type="domain" description="Solute-binding protein family 3/N-terminal" evidence="3">
    <location>
        <begin position="59"/>
        <end position="287"/>
    </location>
</feature>
<dbReference type="EMBL" id="JAFBCY010000002">
    <property type="protein sequence ID" value="MBM7851042.1"/>
    <property type="molecule type" value="Genomic_DNA"/>
</dbReference>
<dbReference type="InterPro" id="IPR001638">
    <property type="entry name" value="Solute-binding_3/MltF_N"/>
</dbReference>
<dbReference type="RefSeq" id="WP_204949467.1">
    <property type="nucleotide sequence ID" value="NZ_BSFF01000001.1"/>
</dbReference>
<evidence type="ECO:0000259" key="3">
    <source>
        <dbReference type="SMART" id="SM00062"/>
    </source>
</evidence>
<reference evidence="5 6" key="2">
    <citation type="submission" date="2021-01" db="EMBL/GenBank/DDBJ databases">
        <title>Genomic Encyclopedia of Type Strains, Phase IV (KMG-IV): sequencing the most valuable type-strain genomes for metagenomic binning, comparative biology and taxonomic classification.</title>
        <authorList>
            <person name="Goeker M."/>
        </authorList>
    </citation>
    <scope>NUCLEOTIDE SEQUENCE [LARGE SCALE GENOMIC DNA]</scope>
    <source>
        <strain evidence="5 6">DSM 6130</strain>
    </source>
</reference>
<proteinExistence type="predicted"/>
<reference evidence="4" key="1">
    <citation type="journal article" date="2014" name="Int. J. Syst. Evol. Microbiol.">
        <title>Complete genome sequence of Corynebacterium casei LMG S-19264T (=DSM 44701T), isolated from a smear-ripened cheese.</title>
        <authorList>
            <consortium name="US DOE Joint Genome Institute (JGI-PGF)"/>
            <person name="Walter F."/>
            <person name="Albersmeier A."/>
            <person name="Kalinowski J."/>
            <person name="Ruckert C."/>
        </authorList>
    </citation>
    <scope>NUCLEOTIDE SEQUENCE</scope>
    <source>
        <strain evidence="4">VKM B-1606</strain>
    </source>
</reference>
<feature type="chain" id="PRO_5040738310" evidence="2">
    <location>
        <begin position="27"/>
        <end position="289"/>
    </location>
</feature>
<organism evidence="4 7">
    <name type="scientific">Methylopila capsulata</name>
    <dbReference type="NCBI Taxonomy" id="61654"/>
    <lineage>
        <taxon>Bacteria</taxon>
        <taxon>Pseudomonadati</taxon>
        <taxon>Pseudomonadota</taxon>
        <taxon>Alphaproteobacteria</taxon>
        <taxon>Hyphomicrobiales</taxon>
        <taxon>Methylopilaceae</taxon>
        <taxon>Methylopila</taxon>
    </lineage>
</organism>
<dbReference type="PANTHER" id="PTHR35936:SF35">
    <property type="entry name" value="L-CYSTINE-BINDING PROTEIN TCYJ"/>
    <property type="match status" value="1"/>
</dbReference>
<protein>
    <submittedName>
        <fullName evidence="4">ABC transporter substrate-binding protein</fullName>
    </submittedName>
    <submittedName>
        <fullName evidence="5">Polar amino acid transport system substrate-binding protein</fullName>
    </submittedName>
</protein>
<dbReference type="Pfam" id="PF00497">
    <property type="entry name" value="SBP_bac_3"/>
    <property type="match status" value="1"/>
</dbReference>
<keyword evidence="1 2" id="KW-0732">Signal</keyword>
<feature type="signal peptide" evidence="2">
    <location>
        <begin position="1"/>
        <end position="26"/>
    </location>
</feature>
<accession>A0A9W6MPX9</accession>
<dbReference type="Gene3D" id="3.40.190.10">
    <property type="entry name" value="Periplasmic binding protein-like II"/>
    <property type="match status" value="2"/>
</dbReference>
<evidence type="ECO:0000256" key="1">
    <source>
        <dbReference type="ARBA" id="ARBA00022729"/>
    </source>
</evidence>
<evidence type="ECO:0000313" key="5">
    <source>
        <dbReference type="EMBL" id="MBM7851042.1"/>
    </source>
</evidence>
<reference evidence="4" key="3">
    <citation type="submission" date="2023-01" db="EMBL/GenBank/DDBJ databases">
        <authorList>
            <person name="Sun Q."/>
            <person name="Evtushenko L."/>
        </authorList>
    </citation>
    <scope>NUCLEOTIDE SEQUENCE</scope>
    <source>
        <strain evidence="4">VKM B-1606</strain>
    </source>
</reference>